<evidence type="ECO:0000256" key="1">
    <source>
        <dbReference type="SAM" id="MobiDB-lite"/>
    </source>
</evidence>
<name>A0AAD7JRZ0_9AGAR</name>
<reference evidence="2" key="1">
    <citation type="submission" date="2023-03" db="EMBL/GenBank/DDBJ databases">
        <title>Massive genome expansion in bonnet fungi (Mycena s.s.) driven by repeated elements and novel gene families across ecological guilds.</title>
        <authorList>
            <consortium name="Lawrence Berkeley National Laboratory"/>
            <person name="Harder C.B."/>
            <person name="Miyauchi S."/>
            <person name="Viragh M."/>
            <person name="Kuo A."/>
            <person name="Thoen E."/>
            <person name="Andreopoulos B."/>
            <person name="Lu D."/>
            <person name="Skrede I."/>
            <person name="Drula E."/>
            <person name="Henrissat B."/>
            <person name="Morin E."/>
            <person name="Kohler A."/>
            <person name="Barry K."/>
            <person name="LaButti K."/>
            <person name="Morin E."/>
            <person name="Salamov A."/>
            <person name="Lipzen A."/>
            <person name="Mereny Z."/>
            <person name="Hegedus B."/>
            <person name="Baldrian P."/>
            <person name="Stursova M."/>
            <person name="Weitz H."/>
            <person name="Taylor A."/>
            <person name="Grigoriev I.V."/>
            <person name="Nagy L.G."/>
            <person name="Martin F."/>
            <person name="Kauserud H."/>
        </authorList>
    </citation>
    <scope>NUCLEOTIDE SEQUENCE</scope>
    <source>
        <strain evidence="2">CBHHK182m</strain>
    </source>
</reference>
<dbReference type="AlphaFoldDB" id="A0AAD7JRZ0"/>
<feature type="region of interest" description="Disordered" evidence="1">
    <location>
        <begin position="68"/>
        <end position="89"/>
    </location>
</feature>
<feature type="non-terminal residue" evidence="2">
    <location>
        <position position="1"/>
    </location>
</feature>
<feature type="non-terminal residue" evidence="2">
    <location>
        <position position="89"/>
    </location>
</feature>
<accession>A0AAD7JRZ0</accession>
<gene>
    <name evidence="2" type="ORF">B0H16DRAFT_1280404</name>
</gene>
<keyword evidence="3" id="KW-1185">Reference proteome</keyword>
<dbReference type="EMBL" id="JARKIB010000016">
    <property type="protein sequence ID" value="KAJ7770669.1"/>
    <property type="molecule type" value="Genomic_DNA"/>
</dbReference>
<evidence type="ECO:0000313" key="2">
    <source>
        <dbReference type="EMBL" id="KAJ7770669.1"/>
    </source>
</evidence>
<evidence type="ECO:0000313" key="3">
    <source>
        <dbReference type="Proteomes" id="UP001215598"/>
    </source>
</evidence>
<sequence length="89" mass="10536">CAATGQRLRIQERVESDTMENFIEHNPLDRFIINSHAFHNAHLLRATLPRALLAPILLFDDRQRKHNELADQLRTKRDSQPKRKQKRTK</sequence>
<organism evidence="2 3">
    <name type="scientific">Mycena metata</name>
    <dbReference type="NCBI Taxonomy" id="1033252"/>
    <lineage>
        <taxon>Eukaryota</taxon>
        <taxon>Fungi</taxon>
        <taxon>Dikarya</taxon>
        <taxon>Basidiomycota</taxon>
        <taxon>Agaricomycotina</taxon>
        <taxon>Agaricomycetes</taxon>
        <taxon>Agaricomycetidae</taxon>
        <taxon>Agaricales</taxon>
        <taxon>Marasmiineae</taxon>
        <taxon>Mycenaceae</taxon>
        <taxon>Mycena</taxon>
    </lineage>
</organism>
<feature type="compositionally biased region" description="Basic and acidic residues" evidence="1">
    <location>
        <begin position="68"/>
        <end position="81"/>
    </location>
</feature>
<proteinExistence type="predicted"/>
<protein>
    <submittedName>
        <fullName evidence="2">Uncharacterized protein</fullName>
    </submittedName>
</protein>
<comment type="caution">
    <text evidence="2">The sequence shown here is derived from an EMBL/GenBank/DDBJ whole genome shotgun (WGS) entry which is preliminary data.</text>
</comment>
<dbReference type="Proteomes" id="UP001215598">
    <property type="component" value="Unassembled WGS sequence"/>
</dbReference>